<dbReference type="SUPFAM" id="SSF51445">
    <property type="entry name" value="(Trans)glycosidases"/>
    <property type="match status" value="1"/>
</dbReference>
<evidence type="ECO:0000256" key="10">
    <source>
        <dbReference type="RuleBase" id="RU361207"/>
    </source>
</evidence>
<dbReference type="PANTHER" id="PTHR32438">
    <property type="entry name" value="4-ALPHA-GLUCANOTRANSFERASE DPE1, CHLOROPLASTIC/AMYLOPLASTIC"/>
    <property type="match status" value="1"/>
</dbReference>
<dbReference type="Gene3D" id="3.20.20.80">
    <property type="entry name" value="Glycosidases"/>
    <property type="match status" value="1"/>
</dbReference>
<evidence type="ECO:0000256" key="4">
    <source>
        <dbReference type="ARBA" id="ARBA00020295"/>
    </source>
</evidence>
<dbReference type="Proteomes" id="UP000052167">
    <property type="component" value="Unassembled WGS sequence"/>
</dbReference>
<dbReference type="OrthoDB" id="9763489at2"/>
<protein>
    <recommendedName>
        <fullName evidence="4 10">4-alpha-glucanotransferase</fullName>
        <ecNumber evidence="3 10">2.4.1.25</ecNumber>
    </recommendedName>
    <alternativeName>
        <fullName evidence="8 10">Amylomaltase</fullName>
    </alternativeName>
    <alternativeName>
        <fullName evidence="9 10">Disproportionating enzyme</fullName>
    </alternativeName>
</protein>
<evidence type="ECO:0000256" key="6">
    <source>
        <dbReference type="ARBA" id="ARBA00022679"/>
    </source>
</evidence>
<accession>A0A922P3Z7</accession>
<comment type="catalytic activity">
    <reaction evidence="1 10">
        <text>Transfers a segment of a (1-&gt;4)-alpha-D-glucan to a new position in an acceptor, which may be glucose or a (1-&gt;4)-alpha-D-glucan.</text>
        <dbReference type="EC" id="2.4.1.25"/>
    </reaction>
</comment>
<dbReference type="GO" id="GO:0005975">
    <property type="term" value="P:carbohydrate metabolic process"/>
    <property type="evidence" value="ECO:0007669"/>
    <property type="project" value="InterPro"/>
</dbReference>
<dbReference type="Pfam" id="PF02446">
    <property type="entry name" value="Glyco_hydro_77"/>
    <property type="match status" value="1"/>
</dbReference>
<evidence type="ECO:0000256" key="8">
    <source>
        <dbReference type="ARBA" id="ARBA00031423"/>
    </source>
</evidence>
<dbReference type="RefSeq" id="WP_051776303.1">
    <property type="nucleotide sequence ID" value="NZ_CAJXID010000054.1"/>
</dbReference>
<proteinExistence type="inferred from homology"/>
<comment type="caution">
    <text evidence="11">The sequence shown here is derived from an EMBL/GenBank/DDBJ whole genome shotgun (WGS) entry which is preliminary data.</text>
</comment>
<organism evidence="11 12">
    <name type="scientific">Pseudorhizobium pelagicum</name>
    <dbReference type="NCBI Taxonomy" id="1509405"/>
    <lineage>
        <taxon>Bacteria</taxon>
        <taxon>Pseudomonadati</taxon>
        <taxon>Pseudomonadota</taxon>
        <taxon>Alphaproteobacteria</taxon>
        <taxon>Hyphomicrobiales</taxon>
        <taxon>Rhizobiaceae</taxon>
        <taxon>Rhizobium/Agrobacterium group</taxon>
        <taxon>Pseudorhizobium</taxon>
    </lineage>
</organism>
<dbReference type="NCBIfam" id="TIGR00217">
    <property type="entry name" value="malQ"/>
    <property type="match status" value="1"/>
</dbReference>
<keyword evidence="5 10" id="KW-0328">Glycosyltransferase</keyword>
<evidence type="ECO:0000313" key="11">
    <source>
        <dbReference type="EMBL" id="KEQ10819.1"/>
    </source>
</evidence>
<evidence type="ECO:0000256" key="5">
    <source>
        <dbReference type="ARBA" id="ARBA00022676"/>
    </source>
</evidence>
<keyword evidence="12" id="KW-1185">Reference proteome</keyword>
<dbReference type="InterPro" id="IPR017853">
    <property type="entry name" value="GH"/>
</dbReference>
<dbReference type="AlphaFoldDB" id="A0A922P3Z7"/>
<gene>
    <name evidence="11" type="ORF">GV68_00595</name>
</gene>
<name>A0A922P3Z7_9HYPH</name>
<reference evidence="11 12" key="1">
    <citation type="submission" date="2014-06" db="EMBL/GenBank/DDBJ databases">
        <title>Rhizobium pelagicum/R2-400B4.</title>
        <authorList>
            <person name="Kimes N.E."/>
            <person name="Lopez-Perez M."/>
        </authorList>
    </citation>
    <scope>NUCLEOTIDE SEQUENCE [LARGE SCALE GENOMIC DNA]</scope>
    <source>
        <strain evidence="11 12">R2-400B4</strain>
    </source>
</reference>
<evidence type="ECO:0000256" key="2">
    <source>
        <dbReference type="ARBA" id="ARBA00005684"/>
    </source>
</evidence>
<comment type="similarity">
    <text evidence="2 10">Belongs to the disproportionating enzyme family.</text>
</comment>
<dbReference type="PANTHER" id="PTHR32438:SF5">
    <property type="entry name" value="4-ALPHA-GLUCANOTRANSFERASE DPE1, CHLOROPLASTIC_AMYLOPLASTIC"/>
    <property type="match status" value="1"/>
</dbReference>
<evidence type="ECO:0000256" key="3">
    <source>
        <dbReference type="ARBA" id="ARBA00012560"/>
    </source>
</evidence>
<evidence type="ECO:0000256" key="1">
    <source>
        <dbReference type="ARBA" id="ARBA00000439"/>
    </source>
</evidence>
<dbReference type="InterPro" id="IPR003385">
    <property type="entry name" value="Glyco_hydro_77"/>
</dbReference>
<keyword evidence="7 10" id="KW-0119">Carbohydrate metabolism</keyword>
<sequence length="626" mass="69318">MTKSRAAKVPSDFDRFATLHGIPPDYEDQQGKIRPVPEATRRKMLEALGISADPAVLKSQNKGLQPPRLELDGRAPCYLPEFLEKSPVWGISLQLYELRSQRNWGIGDFADLREFCAIAASAGADFIGLSPLHALFLSDPSRCSPYSPSSRVFLNPLYIAVDKVEGFDPSWVDAAELESLRSADMVDYKAVADLKLAVLRRIWTSWRQKGLKEEALERFKTEHGEVLHRHAVFEALSLHMAAEGHGSGWRQWPSQFQKWDGDAARHFAETQSDEVEFHIWLQWLTAAQLAEVTGDTSRLGMRVGLYFDLAVGEAPDGSSTWSTPDLELPGMRVGAPPDFFSTSGQDWGLVALSPKALQDQGMAPYQELIDASMRYAGALRIDHAMGIWQLFLLPEGETPAVGGYLRYPFPDMVSALSRVSHERRSIVIGEDLGNVPNGFREVMEEANILGYRVLYFEEADPKGYDISGMTRLSLACLGTHDMPPLIGWWRGEDINLALELGLTEPEAAKQARSDRAAQRTSFLDGLGLSGLIERRNVMATIADSSSGITTEVAVAMHGLLARAPSLMVALRLADLVGEDQPTNVPGTSDAYPNWQRKLRLPVEEMAESSLFKQIVTVVAEERPRKA</sequence>
<dbReference type="GO" id="GO:0004134">
    <property type="term" value="F:4-alpha-glucanotransferase activity"/>
    <property type="evidence" value="ECO:0007669"/>
    <property type="project" value="UniProtKB-EC"/>
</dbReference>
<dbReference type="EC" id="2.4.1.25" evidence="3 10"/>
<keyword evidence="6 10" id="KW-0808">Transferase</keyword>
<dbReference type="EMBL" id="JOKJ01000001">
    <property type="protein sequence ID" value="KEQ10819.1"/>
    <property type="molecule type" value="Genomic_DNA"/>
</dbReference>
<evidence type="ECO:0000256" key="9">
    <source>
        <dbReference type="ARBA" id="ARBA00031501"/>
    </source>
</evidence>
<evidence type="ECO:0000313" key="12">
    <source>
        <dbReference type="Proteomes" id="UP000052167"/>
    </source>
</evidence>
<evidence type="ECO:0000256" key="7">
    <source>
        <dbReference type="ARBA" id="ARBA00023277"/>
    </source>
</evidence>